<name>A0A919PGA8_9CELL</name>
<evidence type="ECO:0000259" key="3">
    <source>
        <dbReference type="Pfam" id="PF10708"/>
    </source>
</evidence>
<feature type="transmembrane region" description="Helical" evidence="2">
    <location>
        <begin position="197"/>
        <end position="217"/>
    </location>
</feature>
<gene>
    <name evidence="4" type="ORF">Cpa01nite_30180</name>
</gene>
<dbReference type="Proteomes" id="UP000642125">
    <property type="component" value="Unassembled WGS sequence"/>
</dbReference>
<sequence length="223" mass="22585">MSDAAPAESVSMTEALPLPPAGWYPDGVTAGVLRWFDGAAWTEHTAPDPEARPVVPVPAPVPAAVAAPFAALDAPAHRPPGAHAAANAGAPAHARPRPSAAPASEVGHPYAAPAGAHGGSPYAAAPATAWYPEPERLGARPGDPVHWLLPTGRSWQSIAAGYVGLLALLVWPLGPVAVWLGLWAIRRGRVGGHGRGRAVFAVVVGTAVTVVLAYLLASGALTT</sequence>
<reference evidence="4" key="1">
    <citation type="submission" date="2021-01" db="EMBL/GenBank/DDBJ databases">
        <title>Whole genome shotgun sequence of Cellulomonas pakistanensis NBRC 110800.</title>
        <authorList>
            <person name="Komaki H."/>
            <person name="Tamura T."/>
        </authorList>
    </citation>
    <scope>NUCLEOTIDE SEQUENCE</scope>
    <source>
        <strain evidence="4">NBRC 110800</strain>
    </source>
</reference>
<accession>A0A919PGA8</accession>
<keyword evidence="2" id="KW-0472">Membrane</keyword>
<comment type="caution">
    <text evidence="4">The sequence shown here is derived from an EMBL/GenBank/DDBJ whole genome shotgun (WGS) entry which is preliminary data.</text>
</comment>
<evidence type="ECO:0000256" key="1">
    <source>
        <dbReference type="SAM" id="MobiDB-lite"/>
    </source>
</evidence>
<keyword evidence="2" id="KW-1133">Transmembrane helix</keyword>
<feature type="transmembrane region" description="Helical" evidence="2">
    <location>
        <begin position="159"/>
        <end position="185"/>
    </location>
</feature>
<proteinExistence type="predicted"/>
<dbReference type="EMBL" id="BONO01000026">
    <property type="protein sequence ID" value="GIG37637.1"/>
    <property type="molecule type" value="Genomic_DNA"/>
</dbReference>
<feature type="domain" description="DUF2510" evidence="3">
    <location>
        <begin position="21"/>
        <end position="53"/>
    </location>
</feature>
<evidence type="ECO:0000313" key="5">
    <source>
        <dbReference type="Proteomes" id="UP000642125"/>
    </source>
</evidence>
<dbReference type="InterPro" id="IPR018929">
    <property type="entry name" value="DUF2510"/>
</dbReference>
<keyword evidence="5" id="KW-1185">Reference proteome</keyword>
<evidence type="ECO:0000313" key="4">
    <source>
        <dbReference type="EMBL" id="GIG37637.1"/>
    </source>
</evidence>
<organism evidence="4 5">
    <name type="scientific">Cellulomonas pakistanensis</name>
    <dbReference type="NCBI Taxonomy" id="992287"/>
    <lineage>
        <taxon>Bacteria</taxon>
        <taxon>Bacillati</taxon>
        <taxon>Actinomycetota</taxon>
        <taxon>Actinomycetes</taxon>
        <taxon>Micrococcales</taxon>
        <taxon>Cellulomonadaceae</taxon>
        <taxon>Cellulomonas</taxon>
    </lineage>
</organism>
<protein>
    <recommendedName>
        <fullName evidence="3">DUF2510 domain-containing protein</fullName>
    </recommendedName>
</protein>
<keyword evidence="2" id="KW-0812">Transmembrane</keyword>
<dbReference type="Pfam" id="PF10708">
    <property type="entry name" value="DUF2510"/>
    <property type="match status" value="1"/>
</dbReference>
<feature type="region of interest" description="Disordered" evidence="1">
    <location>
        <begin position="76"/>
        <end position="110"/>
    </location>
</feature>
<evidence type="ECO:0000256" key="2">
    <source>
        <dbReference type="SAM" id="Phobius"/>
    </source>
</evidence>
<dbReference type="AlphaFoldDB" id="A0A919PGA8"/>